<evidence type="ECO:0000313" key="2">
    <source>
        <dbReference type="EMBL" id="CAA9567371.1"/>
    </source>
</evidence>
<proteinExistence type="predicted"/>
<name>A0A6J4V2T2_9BACT</name>
<dbReference type="EMBL" id="CADCWF010000217">
    <property type="protein sequence ID" value="CAA9567371.1"/>
    <property type="molecule type" value="Genomic_DNA"/>
</dbReference>
<feature type="non-terminal residue" evidence="2">
    <location>
        <position position="117"/>
    </location>
</feature>
<dbReference type="GO" id="GO:0047753">
    <property type="term" value="F:choline-sulfatase activity"/>
    <property type="evidence" value="ECO:0007669"/>
    <property type="project" value="UniProtKB-EC"/>
</dbReference>
<dbReference type="AlphaFoldDB" id="A0A6J4V2T2"/>
<dbReference type="EC" id="3.1.6.6" evidence="2"/>
<accession>A0A6J4V2T2</accession>
<feature type="compositionally biased region" description="Low complexity" evidence="1">
    <location>
        <begin position="85"/>
        <end position="117"/>
    </location>
</feature>
<feature type="non-terminal residue" evidence="2">
    <location>
        <position position="1"/>
    </location>
</feature>
<feature type="region of interest" description="Disordered" evidence="1">
    <location>
        <begin position="15"/>
        <end position="50"/>
    </location>
</feature>
<evidence type="ECO:0000256" key="1">
    <source>
        <dbReference type="SAM" id="MobiDB-lite"/>
    </source>
</evidence>
<sequence length="117" mass="12958">GRPYWAVGRTRFRDDATERGFRPNGRTAELRPHRRRRPGRRLACEDAPDSLAAEGPRYQLLRLHRAHPRLLPIAGVDPTRPVPQQPQGAAQHPPDGGGSKSSSIRATRARTSPPGCM</sequence>
<feature type="region of interest" description="Disordered" evidence="1">
    <location>
        <begin position="72"/>
        <end position="117"/>
    </location>
</feature>
<gene>
    <name evidence="2" type="ORF">AVDCRST_MAG59-3156</name>
</gene>
<protein>
    <submittedName>
        <fullName evidence="2">Choline-sulfatase</fullName>
        <ecNumber evidence="2">3.1.6.6</ecNumber>
    </submittedName>
</protein>
<reference evidence="2" key="1">
    <citation type="submission" date="2020-02" db="EMBL/GenBank/DDBJ databases">
        <authorList>
            <person name="Meier V. D."/>
        </authorList>
    </citation>
    <scope>NUCLEOTIDE SEQUENCE</scope>
    <source>
        <strain evidence="2">AVDCRST_MAG59</strain>
    </source>
</reference>
<keyword evidence="2" id="KW-0378">Hydrolase</keyword>
<organism evidence="2">
    <name type="scientific">uncultured Thermomicrobiales bacterium</name>
    <dbReference type="NCBI Taxonomy" id="1645740"/>
    <lineage>
        <taxon>Bacteria</taxon>
        <taxon>Pseudomonadati</taxon>
        <taxon>Thermomicrobiota</taxon>
        <taxon>Thermomicrobia</taxon>
        <taxon>Thermomicrobiales</taxon>
        <taxon>environmental samples</taxon>
    </lineage>
</organism>